<dbReference type="EMBL" id="FOTO01000001">
    <property type="protein sequence ID" value="SFL28073.1"/>
    <property type="molecule type" value="Genomic_DNA"/>
</dbReference>
<organism evidence="8 9">
    <name type="scientific">Desulfomicrobium norvegicum (strain DSM 1741 / NCIMB 8310)</name>
    <name type="common">Desulfovibrio baculatus (strain Norway 4)</name>
    <name type="synonym">Desulfovibrio desulfuricans (strain Norway 4)</name>
    <dbReference type="NCBI Taxonomy" id="52561"/>
    <lineage>
        <taxon>Bacteria</taxon>
        <taxon>Pseudomonadati</taxon>
        <taxon>Thermodesulfobacteriota</taxon>
        <taxon>Desulfovibrionia</taxon>
        <taxon>Desulfovibrionales</taxon>
        <taxon>Desulfomicrobiaceae</taxon>
        <taxon>Desulfomicrobium</taxon>
    </lineage>
</organism>
<dbReference type="Pfam" id="PF00072">
    <property type="entry name" value="Response_reg"/>
    <property type="match status" value="1"/>
</dbReference>
<dbReference type="InterPro" id="IPR039420">
    <property type="entry name" value="WalR-like"/>
</dbReference>
<dbReference type="PANTHER" id="PTHR48111:SF1">
    <property type="entry name" value="TWO-COMPONENT RESPONSE REGULATOR ORR33"/>
    <property type="match status" value="1"/>
</dbReference>
<keyword evidence="4" id="KW-0238">DNA-binding</keyword>
<comment type="caution">
    <text evidence="8">The sequence shown here is derived from an EMBL/GenBank/DDBJ whole genome shotgun (WGS) entry which is preliminary data.</text>
</comment>
<dbReference type="Proteomes" id="UP000199581">
    <property type="component" value="Unassembled WGS sequence"/>
</dbReference>
<feature type="modified residue" description="4-aspartylphosphate" evidence="6">
    <location>
        <position position="130"/>
    </location>
</feature>
<evidence type="ECO:0000256" key="3">
    <source>
        <dbReference type="ARBA" id="ARBA00023015"/>
    </source>
</evidence>
<keyword evidence="1 6" id="KW-0597">Phosphoprotein</keyword>
<evidence type="ECO:0000256" key="4">
    <source>
        <dbReference type="ARBA" id="ARBA00023125"/>
    </source>
</evidence>
<dbReference type="RefSeq" id="WP_092188600.1">
    <property type="nucleotide sequence ID" value="NZ_FOTO01000001.1"/>
</dbReference>
<protein>
    <submittedName>
        <fullName evidence="8">Response regulator receiver domain-containing protein</fullName>
    </submittedName>
</protein>
<keyword evidence="5" id="KW-0804">Transcription</keyword>
<keyword evidence="2" id="KW-0902">Two-component regulatory system</keyword>
<dbReference type="PROSITE" id="PS50110">
    <property type="entry name" value="RESPONSE_REGULATORY"/>
    <property type="match status" value="1"/>
</dbReference>
<evidence type="ECO:0000256" key="2">
    <source>
        <dbReference type="ARBA" id="ARBA00023012"/>
    </source>
</evidence>
<dbReference type="GO" id="GO:0005829">
    <property type="term" value="C:cytosol"/>
    <property type="evidence" value="ECO:0007669"/>
    <property type="project" value="TreeGrafter"/>
</dbReference>
<dbReference type="InterPro" id="IPR011006">
    <property type="entry name" value="CheY-like_superfamily"/>
</dbReference>
<sequence length="213" mass="24626">MQHAFFAIFLPASIFYQKVQLFYSNENILAASFCWYEYCIDFAWWFPGSAGSNADPGFVLRQYFLQEYLHEFSFEIAMNANILVIDDEESIRFTFYKFLADKGNHVCTSKNLLESLSKMNETVYDLIIVDIILSDGCGLDVLKKIDRNEVETQVIIMTAYPTLETIDMSFKMHAADYIIKPIRQSELISSVSNIIQKKISLRKKNIKNNEICA</sequence>
<dbReference type="InterPro" id="IPR001789">
    <property type="entry name" value="Sig_transdc_resp-reg_receiver"/>
</dbReference>
<dbReference type="CDD" id="cd00156">
    <property type="entry name" value="REC"/>
    <property type="match status" value="1"/>
</dbReference>
<dbReference type="GO" id="GO:0006355">
    <property type="term" value="P:regulation of DNA-templated transcription"/>
    <property type="evidence" value="ECO:0007669"/>
    <property type="project" value="TreeGrafter"/>
</dbReference>
<evidence type="ECO:0000259" key="7">
    <source>
        <dbReference type="PROSITE" id="PS50110"/>
    </source>
</evidence>
<reference evidence="8 9" key="1">
    <citation type="submission" date="2016-10" db="EMBL/GenBank/DDBJ databases">
        <authorList>
            <person name="Varghese N."/>
            <person name="Submissions S."/>
        </authorList>
    </citation>
    <scope>NUCLEOTIDE SEQUENCE [LARGE SCALE GENOMIC DNA]</scope>
    <source>
        <strain evidence="8 9">DSM 1741</strain>
    </source>
</reference>
<dbReference type="AlphaFoldDB" id="A0A8G2BZT7"/>
<dbReference type="PANTHER" id="PTHR48111">
    <property type="entry name" value="REGULATOR OF RPOS"/>
    <property type="match status" value="1"/>
</dbReference>
<dbReference type="GO" id="GO:0032993">
    <property type="term" value="C:protein-DNA complex"/>
    <property type="evidence" value="ECO:0007669"/>
    <property type="project" value="TreeGrafter"/>
</dbReference>
<feature type="domain" description="Response regulatory" evidence="7">
    <location>
        <begin position="81"/>
        <end position="195"/>
    </location>
</feature>
<evidence type="ECO:0000256" key="1">
    <source>
        <dbReference type="ARBA" id="ARBA00022553"/>
    </source>
</evidence>
<proteinExistence type="predicted"/>
<dbReference type="GO" id="GO:0000156">
    <property type="term" value="F:phosphorelay response regulator activity"/>
    <property type="evidence" value="ECO:0007669"/>
    <property type="project" value="TreeGrafter"/>
</dbReference>
<gene>
    <name evidence="8" type="ORF">SAMN05421830_101326</name>
</gene>
<dbReference type="GO" id="GO:0000976">
    <property type="term" value="F:transcription cis-regulatory region binding"/>
    <property type="evidence" value="ECO:0007669"/>
    <property type="project" value="TreeGrafter"/>
</dbReference>
<dbReference type="OrthoDB" id="9790466at2"/>
<evidence type="ECO:0000256" key="6">
    <source>
        <dbReference type="PROSITE-ProRule" id="PRU00169"/>
    </source>
</evidence>
<keyword evidence="9" id="KW-1185">Reference proteome</keyword>
<evidence type="ECO:0000256" key="5">
    <source>
        <dbReference type="ARBA" id="ARBA00023163"/>
    </source>
</evidence>
<evidence type="ECO:0000313" key="8">
    <source>
        <dbReference type="EMBL" id="SFL28073.1"/>
    </source>
</evidence>
<name>A0A8G2BZT7_DESNO</name>
<dbReference type="Gene3D" id="3.40.50.2300">
    <property type="match status" value="1"/>
</dbReference>
<dbReference type="SMART" id="SM00448">
    <property type="entry name" value="REC"/>
    <property type="match status" value="1"/>
</dbReference>
<dbReference type="SUPFAM" id="SSF52172">
    <property type="entry name" value="CheY-like"/>
    <property type="match status" value="1"/>
</dbReference>
<evidence type="ECO:0000313" key="9">
    <source>
        <dbReference type="Proteomes" id="UP000199581"/>
    </source>
</evidence>
<keyword evidence="3" id="KW-0805">Transcription regulation</keyword>
<accession>A0A8G2BZT7</accession>